<feature type="domain" description="YknX-like C-terminal permuted SH3-like" evidence="4">
    <location>
        <begin position="302"/>
        <end position="370"/>
    </location>
</feature>
<evidence type="ECO:0000259" key="2">
    <source>
        <dbReference type="Pfam" id="PF25917"/>
    </source>
</evidence>
<dbReference type="EMBL" id="PUGF01000008">
    <property type="protein sequence ID" value="PRC93307.1"/>
    <property type="molecule type" value="Genomic_DNA"/>
</dbReference>
<dbReference type="Proteomes" id="UP000237839">
    <property type="component" value="Unassembled WGS sequence"/>
</dbReference>
<evidence type="ECO:0000313" key="5">
    <source>
        <dbReference type="EMBL" id="PRC93307.1"/>
    </source>
</evidence>
<reference evidence="5 6" key="1">
    <citation type="submission" date="2018-02" db="EMBL/GenBank/DDBJ databases">
        <title>Solimicrobium silvestre gen. nov., sp. nov., isolated from alpine forest soil.</title>
        <authorList>
            <person name="Margesin R."/>
            <person name="Albuquerque L."/>
            <person name="Zhang D.-C."/>
            <person name="Froufe H.J.C."/>
            <person name="Severino R."/>
            <person name="Roxo I."/>
            <person name="Egas C."/>
            <person name="Da Costa M.S."/>
        </authorList>
    </citation>
    <scope>NUCLEOTIDE SEQUENCE [LARGE SCALE GENOMIC DNA]</scope>
    <source>
        <strain evidence="5 6">S20-91</strain>
    </source>
</reference>
<keyword evidence="6" id="KW-1185">Reference proteome</keyword>
<protein>
    <submittedName>
        <fullName evidence="5">Efflux transporter, RND family, MFP subunit</fullName>
    </submittedName>
</protein>
<accession>A0A2S9H011</accession>
<dbReference type="Pfam" id="PF25954">
    <property type="entry name" value="Beta-barrel_RND_2"/>
    <property type="match status" value="1"/>
</dbReference>
<dbReference type="InterPro" id="IPR006143">
    <property type="entry name" value="RND_pump_MFP"/>
</dbReference>
<evidence type="ECO:0000313" key="6">
    <source>
        <dbReference type="Proteomes" id="UP000237839"/>
    </source>
</evidence>
<evidence type="ECO:0000259" key="3">
    <source>
        <dbReference type="Pfam" id="PF25954"/>
    </source>
</evidence>
<dbReference type="Gene3D" id="2.40.30.170">
    <property type="match status" value="1"/>
</dbReference>
<organism evidence="5 6">
    <name type="scientific">Solimicrobium silvestre</name>
    <dbReference type="NCBI Taxonomy" id="2099400"/>
    <lineage>
        <taxon>Bacteria</taxon>
        <taxon>Pseudomonadati</taxon>
        <taxon>Pseudomonadota</taxon>
        <taxon>Betaproteobacteria</taxon>
        <taxon>Burkholderiales</taxon>
        <taxon>Oxalobacteraceae</taxon>
        <taxon>Solimicrobium</taxon>
    </lineage>
</organism>
<gene>
    <name evidence="5" type="ORF">S2091_2045</name>
</gene>
<dbReference type="GO" id="GO:0015562">
    <property type="term" value="F:efflux transmembrane transporter activity"/>
    <property type="evidence" value="ECO:0007669"/>
    <property type="project" value="TreeGrafter"/>
</dbReference>
<dbReference type="RefSeq" id="WP_243405388.1">
    <property type="nucleotide sequence ID" value="NZ_PUGF01000008.1"/>
</dbReference>
<dbReference type="Pfam" id="PF25989">
    <property type="entry name" value="YknX_C"/>
    <property type="match status" value="1"/>
</dbReference>
<dbReference type="PANTHER" id="PTHR30469">
    <property type="entry name" value="MULTIDRUG RESISTANCE PROTEIN MDTA"/>
    <property type="match status" value="1"/>
</dbReference>
<comment type="caution">
    <text evidence="5">The sequence shown here is derived from an EMBL/GenBank/DDBJ whole genome shotgun (WGS) entry which is preliminary data.</text>
</comment>
<dbReference type="Gene3D" id="1.10.287.470">
    <property type="entry name" value="Helix hairpin bin"/>
    <property type="match status" value="1"/>
</dbReference>
<dbReference type="AlphaFoldDB" id="A0A2S9H011"/>
<dbReference type="Gene3D" id="2.40.50.100">
    <property type="match status" value="1"/>
</dbReference>
<dbReference type="PANTHER" id="PTHR30469:SF15">
    <property type="entry name" value="HLYD FAMILY OF SECRETION PROTEINS"/>
    <property type="match status" value="1"/>
</dbReference>
<feature type="domain" description="Multidrug resistance protein MdtA-like barrel-sandwich hybrid" evidence="2">
    <location>
        <begin position="81"/>
        <end position="211"/>
    </location>
</feature>
<name>A0A2S9H011_9BURK</name>
<evidence type="ECO:0000259" key="4">
    <source>
        <dbReference type="Pfam" id="PF25989"/>
    </source>
</evidence>
<dbReference type="Gene3D" id="2.40.420.20">
    <property type="match status" value="1"/>
</dbReference>
<evidence type="ECO:0000256" key="1">
    <source>
        <dbReference type="ARBA" id="ARBA00009477"/>
    </source>
</evidence>
<comment type="similarity">
    <text evidence="1">Belongs to the membrane fusion protein (MFP) (TC 8.A.1) family.</text>
</comment>
<dbReference type="InterPro" id="IPR058637">
    <property type="entry name" value="YknX-like_C"/>
</dbReference>
<proteinExistence type="inferred from homology"/>
<dbReference type="InterPro" id="IPR058792">
    <property type="entry name" value="Beta-barrel_RND_2"/>
</dbReference>
<dbReference type="NCBIfam" id="TIGR01730">
    <property type="entry name" value="RND_mfp"/>
    <property type="match status" value="1"/>
</dbReference>
<dbReference type="InterPro" id="IPR058625">
    <property type="entry name" value="MdtA-like_BSH"/>
</dbReference>
<dbReference type="Pfam" id="PF25917">
    <property type="entry name" value="BSH_RND"/>
    <property type="match status" value="1"/>
</dbReference>
<sequence length="419" mass="43852">MPFTSTTTSNKLHFASQKIVQFVQISCVASMICLLAACSKPVEKVEEVRPVRAVMVGAGSADVLAEFSGELRPRVESRLGFRVAGKIVARKVDVGTVVKRGQLLMQLDGQDLALAQVQSSAGLRAAESSRDLARAELKRYTELRAENFVSQAVLDSKTTAYQGAQASYEQAAAAQKNQSNQSSYGSLLADVDGVVTEIDAEVGQVVAAGTPVVRVAQSGEIDAVIGIPEDKVNAIRNISDVRVRIWANPNSSIAGKLRELSPIADPVTRTYTVKIALPNDVKDIKLGMTAYVTFAAKTATSVLKLPTTALFQDKNVTSVWLVEQGHVRLVPIQVAGSAGEDVLVASGISAGQTVVTAGVNMLKEGQKVQILGAVQAANVTAPVTGSDSTSTPTSAVSVPALHPVAAVTDVFSASAGVTQ</sequence>
<feature type="domain" description="CusB-like beta-barrel" evidence="3">
    <location>
        <begin position="225"/>
        <end position="297"/>
    </location>
</feature>
<dbReference type="GO" id="GO:1990281">
    <property type="term" value="C:efflux pump complex"/>
    <property type="evidence" value="ECO:0007669"/>
    <property type="project" value="TreeGrafter"/>
</dbReference>
<dbReference type="SUPFAM" id="SSF111369">
    <property type="entry name" value="HlyD-like secretion proteins"/>
    <property type="match status" value="1"/>
</dbReference>